<evidence type="ECO:0000256" key="3">
    <source>
        <dbReference type="PROSITE-ProRule" id="PRU00125"/>
    </source>
</evidence>
<accession>A0A5B8MNL8</accession>
<keyword evidence="3" id="KW-0440">LIM domain</keyword>
<dbReference type="OrthoDB" id="25414at2759"/>
<reference evidence="5" key="2">
    <citation type="submission" date="2021-01" db="EMBL/GenBank/DDBJ databases">
        <authorList>
            <person name="Corre E."/>
            <person name="Pelletier E."/>
            <person name="Niang G."/>
            <person name="Scheremetjew M."/>
            <person name="Finn R."/>
            <person name="Kale V."/>
            <person name="Holt S."/>
            <person name="Cochrane G."/>
            <person name="Meng A."/>
            <person name="Brown T."/>
            <person name="Cohen L."/>
        </authorList>
    </citation>
    <scope>NUCLEOTIDE SEQUENCE</scope>
    <source>
        <strain evidence="5">CCMP1205</strain>
    </source>
</reference>
<evidence type="ECO:0000256" key="1">
    <source>
        <dbReference type="ARBA" id="ARBA00022723"/>
    </source>
</evidence>
<dbReference type="InterPro" id="IPR001781">
    <property type="entry name" value="Znf_LIM"/>
</dbReference>
<dbReference type="EMBL" id="HBHL01005656">
    <property type="protein sequence ID" value="CAD9714783.1"/>
    <property type="molecule type" value="Transcribed_RNA"/>
</dbReference>
<dbReference type="EMBL" id="CP031039">
    <property type="protein sequence ID" value="QDZ22079.1"/>
    <property type="molecule type" value="Genomic_DNA"/>
</dbReference>
<protein>
    <recommendedName>
        <fullName evidence="4">LIM zinc-binding domain-containing protein</fullName>
    </recommendedName>
</protein>
<proteinExistence type="predicted"/>
<reference evidence="6 7" key="1">
    <citation type="submission" date="2018-07" db="EMBL/GenBank/DDBJ databases">
        <title>The complete nuclear genome of the prasinophyte Chloropicon primus (CCMP1205).</title>
        <authorList>
            <person name="Pombert J.-F."/>
            <person name="Otis C."/>
            <person name="Turmel M."/>
            <person name="Lemieux C."/>
        </authorList>
    </citation>
    <scope>NUCLEOTIDE SEQUENCE [LARGE SCALE GENOMIC DNA]</scope>
    <source>
        <strain evidence="6 7">CCMP1205</strain>
    </source>
</reference>
<dbReference type="PANTHER" id="PTHR24209">
    <property type="entry name" value="PROTEIN DA1-RELATED 2"/>
    <property type="match status" value="1"/>
</dbReference>
<evidence type="ECO:0000256" key="2">
    <source>
        <dbReference type="ARBA" id="ARBA00022833"/>
    </source>
</evidence>
<keyword evidence="2 3" id="KW-0862">Zinc</keyword>
<dbReference type="Pfam" id="PF00412">
    <property type="entry name" value="LIM"/>
    <property type="match status" value="1"/>
</dbReference>
<dbReference type="InterPro" id="IPR045218">
    <property type="entry name" value="DA1-like"/>
</dbReference>
<dbReference type="Proteomes" id="UP000316726">
    <property type="component" value="Chromosome 6"/>
</dbReference>
<dbReference type="PROSITE" id="PS50023">
    <property type="entry name" value="LIM_DOMAIN_2"/>
    <property type="match status" value="1"/>
</dbReference>
<dbReference type="PANTHER" id="PTHR24209:SF7">
    <property type="entry name" value="PROTEIN DA1-RELATED 2"/>
    <property type="match status" value="1"/>
</dbReference>
<dbReference type="GO" id="GO:0046872">
    <property type="term" value="F:metal ion binding"/>
    <property type="evidence" value="ECO:0007669"/>
    <property type="project" value="UniProtKB-KW"/>
</dbReference>
<evidence type="ECO:0000313" key="5">
    <source>
        <dbReference type="EMBL" id="CAD9714783.1"/>
    </source>
</evidence>
<dbReference type="STRING" id="1764295.A0A5B8MNL8"/>
<dbReference type="Pfam" id="PF12315">
    <property type="entry name" value="DA1-like"/>
    <property type="match status" value="2"/>
</dbReference>
<evidence type="ECO:0000259" key="4">
    <source>
        <dbReference type="PROSITE" id="PS50023"/>
    </source>
</evidence>
<name>A0A5B8MNL8_9CHLO</name>
<sequence>MFGLGGSRLDCFGCKQGIKGGTEYVTIRNKVFHPHCFRCAGCQGVIPHHTPFSSKPGEEDQFYHTPCYQQLFAPECCVCHEKMLPNHNGMIEYAVTPFWNQKFCRRHSTDGTSKCFACQRMESVRERHVVLSESPRAAGVASASNRRALCLSCAESVVGSSDDVAVIYREMVSFFGSLGARLPLDMPVHLVETSALNATHSHRRSNGHNCLGMTMSEERTTVRHHTMFESEVIARRSNVTAVLVLYGLPRMLFSSVLAHECTHAYIKLNDFPKLTLQTEEGLCQLLAYLWLKAQPPGEGDKEKEKLYHMTKIFEDESVVYGDGFRMSFEAYTKYGLNRVLSHVKLSGALPL</sequence>
<dbReference type="Gene3D" id="2.10.110.10">
    <property type="entry name" value="Cysteine Rich Protein"/>
    <property type="match status" value="1"/>
</dbReference>
<dbReference type="AlphaFoldDB" id="A0A5B8MNL8"/>
<gene>
    <name evidence="6" type="ORF">A3770_06p45970</name>
    <name evidence="5" type="ORF">CPRI1469_LOCUS3637</name>
</gene>
<evidence type="ECO:0000313" key="6">
    <source>
        <dbReference type="EMBL" id="QDZ22079.1"/>
    </source>
</evidence>
<keyword evidence="7" id="KW-1185">Reference proteome</keyword>
<dbReference type="InterPro" id="IPR022087">
    <property type="entry name" value="DA1-like_dom"/>
</dbReference>
<dbReference type="SMART" id="SM00132">
    <property type="entry name" value="LIM"/>
    <property type="match status" value="1"/>
</dbReference>
<feature type="domain" description="LIM zinc-binding" evidence="4">
    <location>
        <begin position="9"/>
        <end position="74"/>
    </location>
</feature>
<keyword evidence="1 3" id="KW-0479">Metal-binding</keyword>
<evidence type="ECO:0000313" key="7">
    <source>
        <dbReference type="Proteomes" id="UP000316726"/>
    </source>
</evidence>
<organism evidence="6 7">
    <name type="scientific">Chloropicon primus</name>
    <dbReference type="NCBI Taxonomy" id="1764295"/>
    <lineage>
        <taxon>Eukaryota</taxon>
        <taxon>Viridiplantae</taxon>
        <taxon>Chlorophyta</taxon>
        <taxon>Chloropicophyceae</taxon>
        <taxon>Chloropicales</taxon>
        <taxon>Chloropicaceae</taxon>
        <taxon>Chloropicon</taxon>
    </lineage>
</organism>